<comment type="caution">
    <text evidence="12">The sequence shown here is derived from an EMBL/GenBank/DDBJ whole genome shotgun (WGS) entry which is preliminary data.</text>
</comment>
<keyword evidence="3 11" id="KW-0158">Chromosome</keyword>
<keyword evidence="8 11" id="KW-0539">Nucleus</keyword>
<dbReference type="AlphaFoldDB" id="A0A9P4J3W0"/>
<evidence type="ECO:0000256" key="5">
    <source>
        <dbReference type="ARBA" id="ARBA00022776"/>
    </source>
</evidence>
<dbReference type="CDD" id="cd11565">
    <property type="entry name" value="RWD_Spc24"/>
    <property type="match status" value="1"/>
</dbReference>
<dbReference type="EMBL" id="ML996084">
    <property type="protein sequence ID" value="KAF2154071.1"/>
    <property type="molecule type" value="Genomic_DNA"/>
</dbReference>
<comment type="similarity">
    <text evidence="2 11">Belongs to the SPC24 family.</text>
</comment>
<keyword evidence="13" id="KW-1185">Reference proteome</keyword>
<dbReference type="InterPro" id="IPR013252">
    <property type="entry name" value="Ndc80_Spc24"/>
</dbReference>
<evidence type="ECO:0000256" key="2">
    <source>
        <dbReference type="ARBA" id="ARBA00007804"/>
    </source>
</evidence>
<dbReference type="GO" id="GO:0051301">
    <property type="term" value="P:cell division"/>
    <property type="evidence" value="ECO:0007669"/>
    <property type="project" value="UniProtKB-UniRule"/>
</dbReference>
<dbReference type="GO" id="GO:0008017">
    <property type="term" value="F:microtubule binding"/>
    <property type="evidence" value="ECO:0007669"/>
    <property type="project" value="TreeGrafter"/>
</dbReference>
<dbReference type="PANTHER" id="PTHR22142:SF2">
    <property type="entry name" value="KINETOCHORE PROTEIN SPC24"/>
    <property type="match status" value="1"/>
</dbReference>
<organism evidence="12 13">
    <name type="scientific">Myriangium duriaei CBS 260.36</name>
    <dbReference type="NCBI Taxonomy" id="1168546"/>
    <lineage>
        <taxon>Eukaryota</taxon>
        <taxon>Fungi</taxon>
        <taxon>Dikarya</taxon>
        <taxon>Ascomycota</taxon>
        <taxon>Pezizomycotina</taxon>
        <taxon>Dothideomycetes</taxon>
        <taxon>Dothideomycetidae</taxon>
        <taxon>Myriangiales</taxon>
        <taxon>Myriangiaceae</taxon>
        <taxon>Myriangium</taxon>
    </lineage>
</organism>
<accession>A0A9P4J3W0</accession>
<dbReference type="GO" id="GO:0007059">
    <property type="term" value="P:chromosome segregation"/>
    <property type="evidence" value="ECO:0007669"/>
    <property type="project" value="TreeGrafter"/>
</dbReference>
<comment type="function">
    <text evidence="11">Acts as a component of the essential kinetochore-associated NDC80 complex, which is required for chromosome segregation and spindle checkpoint activity.</text>
</comment>
<comment type="subunit">
    <text evidence="11">Component of the NDC80 complex.</text>
</comment>
<evidence type="ECO:0000256" key="11">
    <source>
        <dbReference type="RuleBase" id="RU368011"/>
    </source>
</evidence>
<dbReference type="GO" id="GO:0005634">
    <property type="term" value="C:nucleus"/>
    <property type="evidence" value="ECO:0007669"/>
    <property type="project" value="UniProtKB-SubCell"/>
</dbReference>
<keyword evidence="6 11" id="KW-0995">Kinetochore</keyword>
<evidence type="ECO:0000313" key="12">
    <source>
        <dbReference type="EMBL" id="KAF2154071.1"/>
    </source>
</evidence>
<keyword evidence="7" id="KW-0175">Coiled coil</keyword>
<name>A0A9P4J3W0_9PEZI</name>
<evidence type="ECO:0000256" key="9">
    <source>
        <dbReference type="ARBA" id="ARBA00023306"/>
    </source>
</evidence>
<evidence type="ECO:0000313" key="13">
    <source>
        <dbReference type="Proteomes" id="UP000799439"/>
    </source>
</evidence>
<keyword evidence="10 11" id="KW-0137">Centromere</keyword>
<dbReference type="InterPro" id="IPR038066">
    <property type="entry name" value="Spc24_Fungi_globular_sf"/>
</dbReference>
<dbReference type="GO" id="GO:0031262">
    <property type="term" value="C:Ndc80 complex"/>
    <property type="evidence" value="ECO:0007669"/>
    <property type="project" value="TreeGrafter"/>
</dbReference>
<evidence type="ECO:0000256" key="4">
    <source>
        <dbReference type="ARBA" id="ARBA00022618"/>
    </source>
</evidence>
<dbReference type="PANTHER" id="PTHR22142">
    <property type="match status" value="1"/>
</dbReference>
<reference evidence="12" key="1">
    <citation type="journal article" date="2020" name="Stud. Mycol.">
        <title>101 Dothideomycetes genomes: a test case for predicting lifestyles and emergence of pathogens.</title>
        <authorList>
            <person name="Haridas S."/>
            <person name="Albert R."/>
            <person name="Binder M."/>
            <person name="Bloem J."/>
            <person name="Labutti K."/>
            <person name="Salamov A."/>
            <person name="Andreopoulos B."/>
            <person name="Baker S."/>
            <person name="Barry K."/>
            <person name="Bills G."/>
            <person name="Bluhm B."/>
            <person name="Cannon C."/>
            <person name="Castanera R."/>
            <person name="Culley D."/>
            <person name="Daum C."/>
            <person name="Ezra D."/>
            <person name="Gonzalez J."/>
            <person name="Henrissat B."/>
            <person name="Kuo A."/>
            <person name="Liang C."/>
            <person name="Lipzen A."/>
            <person name="Lutzoni F."/>
            <person name="Magnuson J."/>
            <person name="Mondo S."/>
            <person name="Nolan M."/>
            <person name="Ohm R."/>
            <person name="Pangilinan J."/>
            <person name="Park H.-J."/>
            <person name="Ramirez L."/>
            <person name="Alfaro M."/>
            <person name="Sun H."/>
            <person name="Tritt A."/>
            <person name="Yoshinaga Y."/>
            <person name="Zwiers L.-H."/>
            <person name="Turgeon B."/>
            <person name="Goodwin S."/>
            <person name="Spatafora J."/>
            <person name="Crous P."/>
            <person name="Grigoriev I."/>
        </authorList>
    </citation>
    <scope>NUCLEOTIDE SEQUENCE</scope>
    <source>
        <strain evidence="12">CBS 260.36</strain>
    </source>
</reference>
<dbReference type="Gene3D" id="3.30.160.430">
    <property type="match status" value="1"/>
</dbReference>
<dbReference type="SUPFAM" id="SSF143026">
    <property type="entry name" value="Kinetochore globular domain"/>
    <property type="match status" value="1"/>
</dbReference>
<dbReference type="Pfam" id="PF08286">
    <property type="entry name" value="Spc24"/>
    <property type="match status" value="1"/>
</dbReference>
<protein>
    <recommendedName>
        <fullName evidence="11">Kinetochore protein Spc24</fullName>
    </recommendedName>
</protein>
<evidence type="ECO:0000256" key="8">
    <source>
        <dbReference type="ARBA" id="ARBA00023242"/>
    </source>
</evidence>
<keyword evidence="9 11" id="KW-0131">Cell cycle</keyword>
<sequence>MTILDEDPADLLRATTANFQTHEDIACLSRISTSVSTLRSARTLRLDTHRASSASLTRRLASAQAAHADSLASHDASGHAAEILRLDAQKFRAAKAVSEVRGDCERKEGEVRGLERTVEGLEREGVEGGDDGSDSEEDVLRLRVYRGLGIEAEADENGEFRRAVVRNRAKGDVSVVSLEKGRDRMFYAGHFWGCL</sequence>
<evidence type="ECO:0000256" key="1">
    <source>
        <dbReference type="ARBA" id="ARBA00004267"/>
    </source>
</evidence>
<gene>
    <name evidence="12" type="ORF">K461DRAFT_312048</name>
</gene>
<dbReference type="Proteomes" id="UP000799439">
    <property type="component" value="Unassembled WGS sequence"/>
</dbReference>
<keyword evidence="4 11" id="KW-0132">Cell division</keyword>
<dbReference type="OrthoDB" id="3344830at2759"/>
<evidence type="ECO:0000256" key="10">
    <source>
        <dbReference type="ARBA" id="ARBA00023328"/>
    </source>
</evidence>
<dbReference type="GO" id="GO:0005815">
    <property type="term" value="C:microtubule organizing center"/>
    <property type="evidence" value="ECO:0007669"/>
    <property type="project" value="UniProtKB-SubCell"/>
</dbReference>
<evidence type="ECO:0000256" key="7">
    <source>
        <dbReference type="ARBA" id="ARBA00023054"/>
    </source>
</evidence>
<evidence type="ECO:0000256" key="6">
    <source>
        <dbReference type="ARBA" id="ARBA00022838"/>
    </source>
</evidence>
<evidence type="ECO:0000256" key="3">
    <source>
        <dbReference type="ARBA" id="ARBA00022454"/>
    </source>
</evidence>
<keyword evidence="5 11" id="KW-0498">Mitosis</keyword>
<comment type="subcellular location">
    <subcellularLocation>
        <location evidence="1">Cytoplasm</location>
        <location evidence="1">Cytoskeleton</location>
        <location evidence="1">Microtubule organizing center</location>
    </subcellularLocation>
    <subcellularLocation>
        <location evidence="11">Nucleus</location>
    </subcellularLocation>
    <subcellularLocation>
        <location evidence="11">Chromosome</location>
        <location evidence="11">Centromere</location>
        <location evidence="11">Kinetochore</location>
    </subcellularLocation>
</comment>
<proteinExistence type="inferred from homology"/>